<evidence type="ECO:0000256" key="4">
    <source>
        <dbReference type="ARBA" id="ARBA00022989"/>
    </source>
</evidence>
<feature type="transmembrane region" description="Helical" evidence="7">
    <location>
        <begin position="441"/>
        <end position="461"/>
    </location>
</feature>
<comment type="subcellular location">
    <subcellularLocation>
        <location evidence="1">Membrane</location>
        <topology evidence="1">Multi-pass membrane protein</topology>
    </subcellularLocation>
</comment>
<feature type="transmembrane region" description="Helical" evidence="7">
    <location>
        <begin position="145"/>
        <end position="163"/>
    </location>
</feature>
<feature type="region of interest" description="Disordered" evidence="6">
    <location>
        <begin position="14"/>
        <end position="37"/>
    </location>
</feature>
<dbReference type="FunFam" id="1.20.1250.20:FF:000018">
    <property type="entry name" value="MFS transporter permease"/>
    <property type="match status" value="1"/>
</dbReference>
<feature type="transmembrane region" description="Helical" evidence="7">
    <location>
        <begin position="324"/>
        <end position="342"/>
    </location>
</feature>
<accession>A0A6P8BFD2</accession>
<dbReference type="AlphaFoldDB" id="A0A6P8BFD2"/>
<dbReference type="PANTHER" id="PTHR43791">
    <property type="entry name" value="PERMEASE-RELATED"/>
    <property type="match status" value="1"/>
</dbReference>
<dbReference type="GeneID" id="41957119"/>
<feature type="transmembrane region" description="Helical" evidence="7">
    <location>
        <begin position="209"/>
        <end position="233"/>
    </location>
</feature>
<reference evidence="10" key="3">
    <citation type="submission" date="2025-08" db="UniProtKB">
        <authorList>
            <consortium name="RefSeq"/>
        </authorList>
    </citation>
    <scope>IDENTIFICATION</scope>
    <source>
        <strain evidence="10">NI907</strain>
    </source>
</reference>
<keyword evidence="2" id="KW-0813">Transport</keyword>
<name>A0A6P8BFD2_PYRGI</name>
<keyword evidence="9" id="KW-1185">Reference proteome</keyword>
<feature type="transmembrane region" description="Helical" evidence="7">
    <location>
        <begin position="349"/>
        <end position="369"/>
    </location>
</feature>
<evidence type="ECO:0000256" key="1">
    <source>
        <dbReference type="ARBA" id="ARBA00004141"/>
    </source>
</evidence>
<evidence type="ECO:0000256" key="2">
    <source>
        <dbReference type="ARBA" id="ARBA00022448"/>
    </source>
</evidence>
<dbReference type="GO" id="GO:0016020">
    <property type="term" value="C:membrane"/>
    <property type="evidence" value="ECO:0007669"/>
    <property type="project" value="UniProtKB-SubCell"/>
</dbReference>
<dbReference type="GO" id="GO:0022857">
    <property type="term" value="F:transmembrane transporter activity"/>
    <property type="evidence" value="ECO:0007669"/>
    <property type="project" value="InterPro"/>
</dbReference>
<dbReference type="PROSITE" id="PS50850">
    <property type="entry name" value="MFS"/>
    <property type="match status" value="1"/>
</dbReference>
<proteinExistence type="predicted"/>
<dbReference type="InterPro" id="IPR036259">
    <property type="entry name" value="MFS_trans_sf"/>
</dbReference>
<reference evidence="10" key="1">
    <citation type="journal article" date="2019" name="Mol. Biol. Evol.">
        <title>Blast fungal genomes show frequent chromosomal changes, gene gains and losses, and effector gene turnover.</title>
        <authorList>
            <person name="Gomez Luciano L.B."/>
            <person name="Jason Tsai I."/>
            <person name="Chuma I."/>
            <person name="Tosa Y."/>
            <person name="Chen Y.H."/>
            <person name="Li J.Y."/>
            <person name="Li M.Y."/>
            <person name="Jade Lu M.Y."/>
            <person name="Nakayashiki H."/>
            <person name="Li W.H."/>
        </authorList>
    </citation>
    <scope>NUCLEOTIDE SEQUENCE</scope>
    <source>
        <strain evidence="10">NI907</strain>
    </source>
</reference>
<organism evidence="9 10">
    <name type="scientific">Pyricularia grisea</name>
    <name type="common">Crabgrass-specific blast fungus</name>
    <name type="synonym">Magnaporthe grisea</name>
    <dbReference type="NCBI Taxonomy" id="148305"/>
    <lineage>
        <taxon>Eukaryota</taxon>
        <taxon>Fungi</taxon>
        <taxon>Dikarya</taxon>
        <taxon>Ascomycota</taxon>
        <taxon>Pezizomycotina</taxon>
        <taxon>Sordariomycetes</taxon>
        <taxon>Sordariomycetidae</taxon>
        <taxon>Magnaporthales</taxon>
        <taxon>Pyriculariaceae</taxon>
        <taxon>Pyricularia</taxon>
    </lineage>
</organism>
<feature type="transmembrane region" description="Helical" evidence="7">
    <location>
        <begin position="281"/>
        <end position="304"/>
    </location>
</feature>
<feature type="transmembrane region" description="Helical" evidence="7">
    <location>
        <begin position="47"/>
        <end position="67"/>
    </location>
</feature>
<gene>
    <name evidence="10" type="ORF">PgNI_02140</name>
</gene>
<keyword evidence="4 7" id="KW-1133">Transmembrane helix</keyword>
<dbReference type="InterPro" id="IPR020846">
    <property type="entry name" value="MFS_dom"/>
</dbReference>
<protein>
    <recommendedName>
        <fullName evidence="8">Major facilitator superfamily (MFS) profile domain-containing protein</fullName>
    </recommendedName>
</protein>
<dbReference type="RefSeq" id="XP_030985842.1">
    <property type="nucleotide sequence ID" value="XM_031122207.1"/>
</dbReference>
<dbReference type="Pfam" id="PF07690">
    <property type="entry name" value="MFS_1"/>
    <property type="match status" value="1"/>
</dbReference>
<feature type="domain" description="Major facilitator superfamily (MFS) profile" evidence="8">
    <location>
        <begin position="49"/>
        <end position="466"/>
    </location>
</feature>
<evidence type="ECO:0000313" key="10">
    <source>
        <dbReference type="RefSeq" id="XP_030985842.1"/>
    </source>
</evidence>
<feature type="transmembrane region" description="Helical" evidence="7">
    <location>
        <begin position="410"/>
        <end position="429"/>
    </location>
</feature>
<evidence type="ECO:0000256" key="7">
    <source>
        <dbReference type="SAM" id="Phobius"/>
    </source>
</evidence>
<sequence>MSVIEPHQFKESGLHAGLQNESSSPQSPPPPTDPADGEAKLRQKIDLAIVPLATLMFLFCFIDRANIGNARLASFESDLGLKGNDFNSVNSIFFIPYILLEVQINILCKRVGPGWFLPTITILFGLITIASSWVNSYAQLAVCRFLLGLAEAGLMPGLSYYLSRWYRRSELIFRLSMYISAAPLSGAVGGLLASGILRIPGFGSFPAGSWRTIFAVEGMITVLIGIAAMIFLADRPETARFLNAEEKSLAISRVRCERIGGDEVLDSLNLKKLWKGVANPVVLATAVTFLLETITVQGLTFFAPTIVRTIFPQASVIQQQLLTVPPYILGFICILAVCYASWKRQTRQIFIIVSAPPIMIGYVIFLATVEPVPRYVATFLIASSVFTVGPLCHAQAAANVNSDSARSMSIAVTMLFGNVASLISTWSFQSWDGPVYRIGNGLNFATSTTMMLVAIMALIWMRRDNRARDARGTRDELRGLSSEQEQELEWNHRDFRWSP</sequence>
<dbReference type="InterPro" id="IPR011701">
    <property type="entry name" value="MFS"/>
</dbReference>
<keyword evidence="3 7" id="KW-0812">Transmembrane</keyword>
<dbReference type="Proteomes" id="UP000515153">
    <property type="component" value="Unplaced"/>
</dbReference>
<evidence type="ECO:0000313" key="9">
    <source>
        <dbReference type="Proteomes" id="UP000515153"/>
    </source>
</evidence>
<evidence type="ECO:0000256" key="5">
    <source>
        <dbReference type="ARBA" id="ARBA00023136"/>
    </source>
</evidence>
<feature type="transmembrane region" description="Helical" evidence="7">
    <location>
        <begin position="375"/>
        <end position="398"/>
    </location>
</feature>
<evidence type="ECO:0000256" key="3">
    <source>
        <dbReference type="ARBA" id="ARBA00022692"/>
    </source>
</evidence>
<feature type="transmembrane region" description="Helical" evidence="7">
    <location>
        <begin position="175"/>
        <end position="197"/>
    </location>
</feature>
<dbReference type="FunFam" id="1.20.1250.20:FF:000013">
    <property type="entry name" value="MFS general substrate transporter"/>
    <property type="match status" value="1"/>
</dbReference>
<dbReference type="Gene3D" id="1.20.1250.20">
    <property type="entry name" value="MFS general substrate transporter like domains"/>
    <property type="match status" value="1"/>
</dbReference>
<feature type="transmembrane region" description="Helical" evidence="7">
    <location>
        <begin position="115"/>
        <end position="133"/>
    </location>
</feature>
<evidence type="ECO:0000259" key="8">
    <source>
        <dbReference type="PROSITE" id="PS50850"/>
    </source>
</evidence>
<dbReference type="PANTHER" id="PTHR43791:SF48">
    <property type="entry name" value="TRANSPORTER, PUTATIVE (AFU_ORTHOLOGUE AFUA_4G01000)-RELATED"/>
    <property type="match status" value="1"/>
</dbReference>
<keyword evidence="5 7" id="KW-0472">Membrane</keyword>
<evidence type="ECO:0000256" key="6">
    <source>
        <dbReference type="SAM" id="MobiDB-lite"/>
    </source>
</evidence>
<dbReference type="KEGG" id="pgri:PgNI_02140"/>
<reference evidence="10" key="2">
    <citation type="submission" date="2019-10" db="EMBL/GenBank/DDBJ databases">
        <authorList>
            <consortium name="NCBI Genome Project"/>
        </authorList>
    </citation>
    <scope>NUCLEOTIDE SEQUENCE</scope>
    <source>
        <strain evidence="10">NI907</strain>
    </source>
</reference>
<dbReference type="SUPFAM" id="SSF103473">
    <property type="entry name" value="MFS general substrate transporter"/>
    <property type="match status" value="1"/>
</dbReference>